<reference evidence="2 3" key="1">
    <citation type="journal article" date="2013" name="Curr. Biol.">
        <title>The Genome of the Foraminiferan Reticulomyxa filosa.</title>
        <authorList>
            <person name="Glockner G."/>
            <person name="Hulsmann N."/>
            <person name="Schleicher M."/>
            <person name="Noegel A.A."/>
            <person name="Eichinger L."/>
            <person name="Gallinger C."/>
            <person name="Pawlowski J."/>
            <person name="Sierra R."/>
            <person name="Euteneuer U."/>
            <person name="Pillet L."/>
            <person name="Moustafa A."/>
            <person name="Platzer M."/>
            <person name="Groth M."/>
            <person name="Szafranski K."/>
            <person name="Schliwa M."/>
        </authorList>
    </citation>
    <scope>NUCLEOTIDE SEQUENCE [LARGE SCALE GENOMIC DNA]</scope>
</reference>
<sequence>MNVCFKNNKELQEHSDVSSDIVLAIAANKIDLANQNPSKESLLAQAKEYAKEIKASFFETSAKTSQGIQPLFETVAQNILSIKLKKTNADDNRVIVWDTSSNRKRCYTTHGIKFFFYENKSNFKEINNFSKLFKVLSTHGFYSKNIKKLFSLFDSCSISSNFPLKHLGHFTIKILIEMMNNLFSITTNLTFYYINKILSTFS</sequence>
<dbReference type="GO" id="GO:0005525">
    <property type="term" value="F:GTP binding"/>
    <property type="evidence" value="ECO:0007669"/>
    <property type="project" value="InterPro"/>
</dbReference>
<evidence type="ECO:0000256" key="1">
    <source>
        <dbReference type="ARBA" id="ARBA00022741"/>
    </source>
</evidence>
<keyword evidence="3" id="KW-1185">Reference proteome</keyword>
<name>X6M923_RETFI</name>
<dbReference type="PANTHER" id="PTHR47978">
    <property type="match status" value="1"/>
</dbReference>
<dbReference type="PROSITE" id="PS51419">
    <property type="entry name" value="RAB"/>
    <property type="match status" value="1"/>
</dbReference>
<keyword evidence="1" id="KW-0547">Nucleotide-binding</keyword>
<proteinExistence type="predicted"/>
<evidence type="ECO:0000313" key="2">
    <source>
        <dbReference type="EMBL" id="ETO09525.1"/>
    </source>
</evidence>
<dbReference type="SUPFAM" id="SSF52540">
    <property type="entry name" value="P-loop containing nucleoside triphosphate hydrolases"/>
    <property type="match status" value="1"/>
</dbReference>
<dbReference type="InterPro" id="IPR001806">
    <property type="entry name" value="Small_GTPase"/>
</dbReference>
<gene>
    <name evidence="2" type="ORF">RFI_27851</name>
</gene>
<accession>X6M923</accession>
<evidence type="ECO:0000313" key="3">
    <source>
        <dbReference type="Proteomes" id="UP000023152"/>
    </source>
</evidence>
<dbReference type="Proteomes" id="UP000023152">
    <property type="component" value="Unassembled WGS sequence"/>
</dbReference>
<dbReference type="AlphaFoldDB" id="X6M923"/>
<dbReference type="EMBL" id="ASPP01024020">
    <property type="protein sequence ID" value="ETO09525.1"/>
    <property type="molecule type" value="Genomic_DNA"/>
</dbReference>
<dbReference type="InterPro" id="IPR027417">
    <property type="entry name" value="P-loop_NTPase"/>
</dbReference>
<dbReference type="Gene3D" id="3.40.50.300">
    <property type="entry name" value="P-loop containing nucleotide triphosphate hydrolases"/>
    <property type="match status" value="1"/>
</dbReference>
<protein>
    <submittedName>
        <fullName evidence="2">Uncharacterized protein</fullName>
    </submittedName>
</protein>
<organism evidence="2 3">
    <name type="scientific">Reticulomyxa filosa</name>
    <dbReference type="NCBI Taxonomy" id="46433"/>
    <lineage>
        <taxon>Eukaryota</taxon>
        <taxon>Sar</taxon>
        <taxon>Rhizaria</taxon>
        <taxon>Retaria</taxon>
        <taxon>Foraminifera</taxon>
        <taxon>Monothalamids</taxon>
        <taxon>Reticulomyxidae</taxon>
        <taxon>Reticulomyxa</taxon>
    </lineage>
</organism>
<comment type="caution">
    <text evidence="2">The sequence shown here is derived from an EMBL/GenBank/DDBJ whole genome shotgun (WGS) entry which is preliminary data.</text>
</comment>
<dbReference type="OrthoDB" id="25896at2759"/>
<dbReference type="PRINTS" id="PR00449">
    <property type="entry name" value="RASTRNSFRMNG"/>
</dbReference>
<dbReference type="Pfam" id="PF00071">
    <property type="entry name" value="Ras"/>
    <property type="match status" value="1"/>
</dbReference>
<dbReference type="GO" id="GO:0003924">
    <property type="term" value="F:GTPase activity"/>
    <property type="evidence" value="ECO:0007669"/>
    <property type="project" value="InterPro"/>
</dbReference>